<reference evidence="1 2" key="1">
    <citation type="submission" date="2023-03" db="EMBL/GenBank/DDBJ databases">
        <title>WGS of Gossypium arboreum.</title>
        <authorList>
            <person name="Yu D."/>
        </authorList>
    </citation>
    <scope>NUCLEOTIDE SEQUENCE [LARGE SCALE GENOMIC DNA]</scope>
    <source>
        <tissue evidence="1">Leaf</tissue>
    </source>
</reference>
<evidence type="ECO:0000313" key="2">
    <source>
        <dbReference type="Proteomes" id="UP001358586"/>
    </source>
</evidence>
<dbReference type="Proteomes" id="UP001358586">
    <property type="component" value="Chromosome 9"/>
</dbReference>
<gene>
    <name evidence="1" type="ORF">PVK06_030472</name>
</gene>
<evidence type="ECO:0000313" key="1">
    <source>
        <dbReference type="EMBL" id="KAK5802846.1"/>
    </source>
</evidence>
<sequence>MVVPISYVDSQSTIHGINIDLNAAPETDVVGVDIYHSNDPFDHEVDSDSDLDVDEVLDDIDDKGVNEDGNIILLTVAQDGNRNVLPIAFAIIDKENMESWKFFLTNLQRKCHRPPNLDDKNYPQSVVLALALVHDADLERVSQFMSYAERLPSTAQ</sequence>
<accession>A0ABR0NNF3</accession>
<comment type="caution">
    <text evidence="1">The sequence shown here is derived from an EMBL/GenBank/DDBJ whole genome shotgun (WGS) entry which is preliminary data.</text>
</comment>
<evidence type="ECO:0008006" key="3">
    <source>
        <dbReference type="Google" id="ProtNLM"/>
    </source>
</evidence>
<organism evidence="1 2">
    <name type="scientific">Gossypium arboreum</name>
    <name type="common">Tree cotton</name>
    <name type="synonym">Gossypium nanking</name>
    <dbReference type="NCBI Taxonomy" id="29729"/>
    <lineage>
        <taxon>Eukaryota</taxon>
        <taxon>Viridiplantae</taxon>
        <taxon>Streptophyta</taxon>
        <taxon>Embryophyta</taxon>
        <taxon>Tracheophyta</taxon>
        <taxon>Spermatophyta</taxon>
        <taxon>Magnoliopsida</taxon>
        <taxon>eudicotyledons</taxon>
        <taxon>Gunneridae</taxon>
        <taxon>Pentapetalae</taxon>
        <taxon>rosids</taxon>
        <taxon>malvids</taxon>
        <taxon>Malvales</taxon>
        <taxon>Malvaceae</taxon>
        <taxon>Malvoideae</taxon>
        <taxon>Gossypium</taxon>
    </lineage>
</organism>
<dbReference type="EMBL" id="JARKNE010000009">
    <property type="protein sequence ID" value="KAK5802846.1"/>
    <property type="molecule type" value="Genomic_DNA"/>
</dbReference>
<keyword evidence="2" id="KW-1185">Reference proteome</keyword>
<name>A0ABR0NNF3_GOSAR</name>
<protein>
    <recommendedName>
        <fullName evidence="3">MULE transposase domain-containing protein</fullName>
    </recommendedName>
</protein>
<proteinExistence type="predicted"/>